<dbReference type="AlphaFoldDB" id="A0A1X6N0V4"/>
<evidence type="ECO:0008006" key="15">
    <source>
        <dbReference type="Google" id="ProtNLM"/>
    </source>
</evidence>
<dbReference type="InterPro" id="IPR050364">
    <property type="entry name" value="Cytochrome_P450_fung"/>
</dbReference>
<evidence type="ECO:0000256" key="6">
    <source>
        <dbReference type="ARBA" id="ARBA00022692"/>
    </source>
</evidence>
<keyword evidence="11" id="KW-0503">Monooxygenase</keyword>
<dbReference type="InterPro" id="IPR001128">
    <property type="entry name" value="Cyt_P450"/>
</dbReference>
<comment type="similarity">
    <text evidence="4">Belongs to the cytochrome P450 family.</text>
</comment>
<organism evidence="13 14">
    <name type="scientific">Postia placenta MAD-698-R-SB12</name>
    <dbReference type="NCBI Taxonomy" id="670580"/>
    <lineage>
        <taxon>Eukaryota</taxon>
        <taxon>Fungi</taxon>
        <taxon>Dikarya</taxon>
        <taxon>Basidiomycota</taxon>
        <taxon>Agaricomycotina</taxon>
        <taxon>Agaricomycetes</taxon>
        <taxon>Polyporales</taxon>
        <taxon>Adustoporiaceae</taxon>
        <taxon>Rhodonia</taxon>
    </lineage>
</organism>
<reference evidence="13 14" key="1">
    <citation type="submission" date="2017-04" db="EMBL/GenBank/DDBJ databases">
        <title>Genome Sequence of the Model Brown-Rot Fungus Postia placenta SB12.</title>
        <authorList>
            <consortium name="DOE Joint Genome Institute"/>
            <person name="Gaskell J."/>
            <person name="Kersten P."/>
            <person name="Larrondo L.F."/>
            <person name="Canessa P."/>
            <person name="Martinez D."/>
            <person name="Hibbett D."/>
            <person name="Schmoll M."/>
            <person name="Kubicek C.P."/>
            <person name="Martinez A.T."/>
            <person name="Yadav J."/>
            <person name="Master E."/>
            <person name="Magnuson J.K."/>
            <person name="James T."/>
            <person name="Yaver D."/>
            <person name="Berka R."/>
            <person name="Labutti K."/>
            <person name="Lipzen A."/>
            <person name="Aerts A."/>
            <person name="Barry K."/>
            <person name="Henrissat B."/>
            <person name="Blanchette R."/>
            <person name="Grigoriev I."/>
            <person name="Cullen D."/>
        </authorList>
    </citation>
    <scope>NUCLEOTIDE SEQUENCE [LARGE SCALE GENOMIC DNA]</scope>
    <source>
        <strain evidence="13 14">MAD-698-R-SB12</strain>
    </source>
</reference>
<evidence type="ECO:0000256" key="4">
    <source>
        <dbReference type="ARBA" id="ARBA00010617"/>
    </source>
</evidence>
<comment type="cofactor">
    <cofactor evidence="1">
        <name>heme</name>
        <dbReference type="ChEBI" id="CHEBI:30413"/>
    </cofactor>
</comment>
<name>A0A1X6N0V4_9APHY</name>
<dbReference type="GO" id="GO:0016705">
    <property type="term" value="F:oxidoreductase activity, acting on paired donors, with incorporation or reduction of molecular oxygen"/>
    <property type="evidence" value="ECO:0007669"/>
    <property type="project" value="InterPro"/>
</dbReference>
<evidence type="ECO:0000256" key="1">
    <source>
        <dbReference type="ARBA" id="ARBA00001971"/>
    </source>
</evidence>
<keyword evidence="9" id="KW-0560">Oxidoreductase</keyword>
<dbReference type="PANTHER" id="PTHR46300">
    <property type="entry name" value="P450, PUTATIVE (EUROFUNG)-RELATED-RELATED"/>
    <property type="match status" value="1"/>
</dbReference>
<evidence type="ECO:0000256" key="5">
    <source>
        <dbReference type="ARBA" id="ARBA00022617"/>
    </source>
</evidence>
<dbReference type="Pfam" id="PF00067">
    <property type="entry name" value="p450"/>
    <property type="match status" value="1"/>
</dbReference>
<dbReference type="PANTHER" id="PTHR46300:SF11">
    <property type="entry name" value="OXIDOREDUCTASE, PUTATIVE-RELATED"/>
    <property type="match status" value="1"/>
</dbReference>
<dbReference type="GO" id="GO:0016020">
    <property type="term" value="C:membrane"/>
    <property type="evidence" value="ECO:0007669"/>
    <property type="project" value="UniProtKB-SubCell"/>
</dbReference>
<keyword evidence="8" id="KW-1133">Transmembrane helix</keyword>
<dbReference type="OrthoDB" id="1055148at2759"/>
<keyword evidence="6" id="KW-0812">Transmembrane</keyword>
<evidence type="ECO:0000256" key="7">
    <source>
        <dbReference type="ARBA" id="ARBA00022723"/>
    </source>
</evidence>
<evidence type="ECO:0000256" key="8">
    <source>
        <dbReference type="ARBA" id="ARBA00022989"/>
    </source>
</evidence>
<proteinExistence type="inferred from homology"/>
<dbReference type="GO" id="GO:0005506">
    <property type="term" value="F:iron ion binding"/>
    <property type="evidence" value="ECO:0007669"/>
    <property type="project" value="InterPro"/>
</dbReference>
<sequence>MLFISTLVAAAIVLAVYALWFTPVGGNTLQVPADGLWRWSIQLYKEYGAIVHLRLMGDDVLILNNSCDAEELLNKRAIHYSGRKNSIYLEYRSNGKRMLLLPQGDELRSQRRAMKFMFRPDALRAYHLRQEQQARGLLNDLLLDPKNYAIALKRFSSGIIMGICYGKRVDEHDEDLKEILESNRTLNQDALPGAHLVDLFPILDHLPDFLAPWRKDARAKHLFCRLADAVRTRMRQGTASHCLIAQLWEQQSGLALDDKSVAYDTNNRM</sequence>
<dbReference type="STRING" id="670580.A0A1X6N0V4"/>
<keyword evidence="14" id="KW-1185">Reference proteome</keyword>
<protein>
    <recommendedName>
        <fullName evidence="15">Cytochrome P450</fullName>
    </recommendedName>
</protein>
<keyword evidence="7" id="KW-0479">Metal-binding</keyword>
<keyword evidence="10" id="KW-0408">Iron</keyword>
<dbReference type="Gene3D" id="1.10.630.10">
    <property type="entry name" value="Cytochrome P450"/>
    <property type="match status" value="1"/>
</dbReference>
<evidence type="ECO:0000256" key="10">
    <source>
        <dbReference type="ARBA" id="ARBA00023004"/>
    </source>
</evidence>
<evidence type="ECO:0000256" key="12">
    <source>
        <dbReference type="ARBA" id="ARBA00023136"/>
    </source>
</evidence>
<comment type="pathway">
    <text evidence="3">Secondary metabolite biosynthesis.</text>
</comment>
<evidence type="ECO:0000313" key="14">
    <source>
        <dbReference type="Proteomes" id="UP000194127"/>
    </source>
</evidence>
<dbReference type="GO" id="GO:0004497">
    <property type="term" value="F:monooxygenase activity"/>
    <property type="evidence" value="ECO:0007669"/>
    <property type="project" value="UniProtKB-KW"/>
</dbReference>
<dbReference type="InterPro" id="IPR036396">
    <property type="entry name" value="Cyt_P450_sf"/>
</dbReference>
<dbReference type="EMBL" id="KZ110597">
    <property type="protein sequence ID" value="OSX62247.1"/>
    <property type="molecule type" value="Genomic_DNA"/>
</dbReference>
<keyword evidence="12" id="KW-0472">Membrane</keyword>
<evidence type="ECO:0000256" key="2">
    <source>
        <dbReference type="ARBA" id="ARBA00004370"/>
    </source>
</evidence>
<evidence type="ECO:0000256" key="9">
    <source>
        <dbReference type="ARBA" id="ARBA00023002"/>
    </source>
</evidence>
<evidence type="ECO:0000256" key="3">
    <source>
        <dbReference type="ARBA" id="ARBA00005179"/>
    </source>
</evidence>
<dbReference type="GO" id="GO:0020037">
    <property type="term" value="F:heme binding"/>
    <property type="evidence" value="ECO:0007669"/>
    <property type="project" value="InterPro"/>
</dbReference>
<dbReference type="Proteomes" id="UP000194127">
    <property type="component" value="Unassembled WGS sequence"/>
</dbReference>
<dbReference type="RefSeq" id="XP_024339041.1">
    <property type="nucleotide sequence ID" value="XM_024485560.1"/>
</dbReference>
<evidence type="ECO:0000256" key="11">
    <source>
        <dbReference type="ARBA" id="ARBA00023033"/>
    </source>
</evidence>
<keyword evidence="5" id="KW-0349">Heme</keyword>
<dbReference type="GeneID" id="36330509"/>
<accession>A0A1X6N0V4</accession>
<gene>
    <name evidence="13" type="ORF">POSPLADRAFT_1143406</name>
</gene>
<comment type="subcellular location">
    <subcellularLocation>
        <location evidence="2">Membrane</location>
    </subcellularLocation>
</comment>
<evidence type="ECO:0000313" key="13">
    <source>
        <dbReference type="EMBL" id="OSX62247.1"/>
    </source>
</evidence>
<dbReference type="SUPFAM" id="SSF48264">
    <property type="entry name" value="Cytochrome P450"/>
    <property type="match status" value="1"/>
</dbReference>